<dbReference type="Proteomes" id="UP000789920">
    <property type="component" value="Unassembled WGS sequence"/>
</dbReference>
<reference evidence="1" key="1">
    <citation type="submission" date="2021-06" db="EMBL/GenBank/DDBJ databases">
        <authorList>
            <person name="Kallberg Y."/>
            <person name="Tangrot J."/>
            <person name="Rosling A."/>
        </authorList>
    </citation>
    <scope>NUCLEOTIDE SEQUENCE</scope>
    <source>
        <strain evidence="1">MA461A</strain>
    </source>
</reference>
<proteinExistence type="predicted"/>
<feature type="non-terminal residue" evidence="1">
    <location>
        <position position="241"/>
    </location>
</feature>
<accession>A0ACA9RXF8</accession>
<gene>
    <name evidence="1" type="ORF">RPERSI_LOCUS23863</name>
</gene>
<keyword evidence="2" id="KW-1185">Reference proteome</keyword>
<dbReference type="EMBL" id="CAJVQC010075466">
    <property type="protein sequence ID" value="CAG8813879.1"/>
    <property type="molecule type" value="Genomic_DNA"/>
</dbReference>
<evidence type="ECO:0000313" key="1">
    <source>
        <dbReference type="EMBL" id="CAG8813879.1"/>
    </source>
</evidence>
<protein>
    <submittedName>
        <fullName evidence="1">30409_t:CDS:1</fullName>
    </submittedName>
</protein>
<name>A0ACA9RXF8_9GLOM</name>
<evidence type="ECO:0000313" key="2">
    <source>
        <dbReference type="Proteomes" id="UP000789920"/>
    </source>
</evidence>
<comment type="caution">
    <text evidence="1">The sequence shown here is derived from an EMBL/GenBank/DDBJ whole genome shotgun (WGS) entry which is preliminary data.</text>
</comment>
<organism evidence="1 2">
    <name type="scientific">Racocetra persica</name>
    <dbReference type="NCBI Taxonomy" id="160502"/>
    <lineage>
        <taxon>Eukaryota</taxon>
        <taxon>Fungi</taxon>
        <taxon>Fungi incertae sedis</taxon>
        <taxon>Mucoromycota</taxon>
        <taxon>Glomeromycotina</taxon>
        <taxon>Glomeromycetes</taxon>
        <taxon>Diversisporales</taxon>
        <taxon>Gigasporaceae</taxon>
        <taxon>Racocetra</taxon>
    </lineage>
</organism>
<sequence>MRALVFHQSQESSNVIFEEKPVKEVPDGYARVKVLAASLNHRDEWIRNGFYKLGDNYIMGSDVACGTVEEVKDEKYDNLVGKQVIIYPYLEWENDAHSSRHVLKILGGPDDGTFCEKIVVPAKNLMEKPDHLTPEQAATLPIAGLTSYQALIVRGGLKVGETVLITGSGGGCGLFLIQFAKAFGAKGVLYTEVDWSDKLKQIVPEEHGGFFDMIIDSSGGRFVSTYLDLLKSSGRYVFFGQ</sequence>